<dbReference type="InterPro" id="IPR036890">
    <property type="entry name" value="HATPase_C_sf"/>
</dbReference>
<keyword evidence="5" id="KW-0597">Phosphoprotein</keyword>
<keyword evidence="4" id="KW-1003">Cell membrane</keyword>
<dbReference type="InterPro" id="IPR005467">
    <property type="entry name" value="His_kinase_dom"/>
</dbReference>
<evidence type="ECO:0000256" key="3">
    <source>
        <dbReference type="ARBA" id="ARBA00012438"/>
    </source>
</evidence>
<keyword evidence="12" id="KW-0902">Two-component regulatory system</keyword>
<dbReference type="Pfam" id="PF17203">
    <property type="entry name" value="sCache_3_2"/>
    <property type="match status" value="1"/>
</dbReference>
<evidence type="ECO:0000313" key="18">
    <source>
        <dbReference type="Proteomes" id="UP000032247"/>
    </source>
</evidence>
<feature type="domain" description="Histidine kinase" evidence="15">
    <location>
        <begin position="333"/>
        <end position="528"/>
    </location>
</feature>
<dbReference type="InterPro" id="IPR033463">
    <property type="entry name" value="sCache_3"/>
</dbReference>
<dbReference type="Proteomes" id="UP000032247">
    <property type="component" value="Unassembled WGS sequence"/>
</dbReference>
<evidence type="ECO:0000256" key="10">
    <source>
        <dbReference type="ARBA" id="ARBA00022840"/>
    </source>
</evidence>
<dbReference type="STRING" id="483913.AN935_02305"/>
<feature type="transmembrane region" description="Helical" evidence="14">
    <location>
        <begin position="174"/>
        <end position="193"/>
    </location>
</feature>
<keyword evidence="9 16" id="KW-0418">Kinase</keyword>
<dbReference type="AlphaFoldDB" id="A0A0D1KPE6"/>
<dbReference type="InterPro" id="IPR029151">
    <property type="entry name" value="Sensor-like_sf"/>
</dbReference>
<sequence>MNKKKLSIRWKITILSYILVIFSFLIGGIVLIGNIQHTEERELKKRLMNTARTVSEMTEVKEALARKKQTEAVRHAVEEIRMINEADYIVVMDMNHTRYTHPVSTSIGKKSEGADEEAAFAEHIYFSEAKGAIGTAVRAFYPVKDHDLNQIGVVLVGKTLPGIADILLHLKRDIAFIVVLTLGFGLAGSLLLARHIKKQMFQLEPHEIVRMYEERTATFHSMNEGVIAIDNRLIITIFNEKAKQIFEVQGDLVGKVIWEVLKDSRLPEIVERNKAVYNEEIRVSGKVIMSSRIPIVMKKKVIGAVAIFQDRTEAAKMAEELTGVRNFVEALRVQNHEHMNKLHTIAGLIQLGKSEKALQLAFQASTEQENVTEFLHRSIQNDAAAGLLLSKIRRGRELGIAVHIDENSSLQQFPEHVDQHDIVVLLGNLIENAFGSFETVQSEDKRIDISIEQTDDILAILIEDNGCGIDPAHMPRLYDKGFTVNKTGGTGYGLYLVKQIIDKGSGAIEVDSHAGQGTSFSIVFPMKGEEAQHGS</sequence>
<evidence type="ECO:0000256" key="7">
    <source>
        <dbReference type="ARBA" id="ARBA00022692"/>
    </source>
</evidence>
<evidence type="ECO:0000256" key="13">
    <source>
        <dbReference type="ARBA" id="ARBA00023136"/>
    </source>
</evidence>
<dbReference type="SUPFAM" id="SSF55890">
    <property type="entry name" value="Sporulation response regulatory protein Spo0B"/>
    <property type="match status" value="1"/>
</dbReference>
<dbReference type="InterPro" id="IPR003594">
    <property type="entry name" value="HATPase_dom"/>
</dbReference>
<evidence type="ECO:0000313" key="17">
    <source>
        <dbReference type="EMBL" id="WEY84948.1"/>
    </source>
</evidence>
<feature type="transmembrane region" description="Helical" evidence="14">
    <location>
        <begin position="12"/>
        <end position="35"/>
    </location>
</feature>
<keyword evidence="8" id="KW-0547">Nucleotide-binding</keyword>
<proteinExistence type="predicted"/>
<evidence type="ECO:0000256" key="14">
    <source>
        <dbReference type="SAM" id="Phobius"/>
    </source>
</evidence>
<dbReference type="EC" id="2.7.13.3" evidence="3"/>
<evidence type="ECO:0000256" key="1">
    <source>
        <dbReference type="ARBA" id="ARBA00000085"/>
    </source>
</evidence>
<dbReference type="CDD" id="cd00130">
    <property type="entry name" value="PAS"/>
    <property type="match status" value="1"/>
</dbReference>
<evidence type="ECO:0000256" key="2">
    <source>
        <dbReference type="ARBA" id="ARBA00004651"/>
    </source>
</evidence>
<dbReference type="SUPFAM" id="SSF55874">
    <property type="entry name" value="ATPase domain of HSP90 chaperone/DNA topoisomerase II/histidine kinase"/>
    <property type="match status" value="1"/>
</dbReference>
<dbReference type="Gene3D" id="1.10.287.130">
    <property type="match status" value="1"/>
</dbReference>
<protein>
    <recommendedName>
        <fullName evidence="3">histidine kinase</fullName>
        <ecNumber evidence="3">2.7.13.3</ecNumber>
    </recommendedName>
</protein>
<keyword evidence="7 14" id="KW-0812">Transmembrane</keyword>
<dbReference type="SMART" id="SM00387">
    <property type="entry name" value="HATPase_c"/>
    <property type="match status" value="1"/>
</dbReference>
<evidence type="ECO:0000256" key="9">
    <source>
        <dbReference type="ARBA" id="ARBA00022777"/>
    </source>
</evidence>
<dbReference type="SMART" id="SM00091">
    <property type="entry name" value="PAS"/>
    <property type="match status" value="1"/>
</dbReference>
<dbReference type="PANTHER" id="PTHR43547">
    <property type="entry name" value="TWO-COMPONENT HISTIDINE KINASE"/>
    <property type="match status" value="1"/>
</dbReference>
<dbReference type="InterPro" id="IPR039506">
    <property type="entry name" value="SPOB_a"/>
</dbReference>
<dbReference type="InterPro" id="IPR000014">
    <property type="entry name" value="PAS"/>
</dbReference>
<dbReference type="PANTHER" id="PTHR43547:SF10">
    <property type="entry name" value="SENSOR HISTIDINE KINASE DCUS"/>
    <property type="match status" value="1"/>
</dbReference>
<dbReference type="InterPro" id="IPR016120">
    <property type="entry name" value="Sig_transdc_His_kin_SpoOB"/>
</dbReference>
<comment type="catalytic activity">
    <reaction evidence="1">
        <text>ATP + protein L-histidine = ADP + protein N-phospho-L-histidine.</text>
        <dbReference type="EC" id="2.7.13.3"/>
    </reaction>
</comment>
<evidence type="ECO:0000259" key="15">
    <source>
        <dbReference type="PROSITE" id="PS50109"/>
    </source>
</evidence>
<organism evidence="16 18">
    <name type="scientific">Bacillus subtilis</name>
    <dbReference type="NCBI Taxonomy" id="1423"/>
    <lineage>
        <taxon>Bacteria</taxon>
        <taxon>Bacillati</taxon>
        <taxon>Bacillota</taxon>
        <taxon>Bacilli</taxon>
        <taxon>Bacillales</taxon>
        <taxon>Bacillaceae</taxon>
        <taxon>Bacillus</taxon>
    </lineage>
</organism>
<gene>
    <name evidence="17" type="primary">dctS</name>
    <name evidence="17" type="ORF">P5633_01090</name>
    <name evidence="16" type="ORF">SC09_Contig25orf00666</name>
</gene>
<comment type="subcellular location">
    <subcellularLocation>
        <location evidence="2">Cell membrane</location>
        <topology evidence="2">Multi-pass membrane protein</topology>
    </subcellularLocation>
</comment>
<dbReference type="SUPFAM" id="SSF55785">
    <property type="entry name" value="PYP-like sensor domain (PAS domain)"/>
    <property type="match status" value="1"/>
</dbReference>
<dbReference type="EMBL" id="CP120576">
    <property type="protein sequence ID" value="WEY84948.1"/>
    <property type="molecule type" value="Genomic_DNA"/>
</dbReference>
<dbReference type="Gene3D" id="3.30.565.10">
    <property type="entry name" value="Histidine kinase-like ATPase, C-terminal domain"/>
    <property type="match status" value="1"/>
</dbReference>
<evidence type="ECO:0000256" key="11">
    <source>
        <dbReference type="ARBA" id="ARBA00022989"/>
    </source>
</evidence>
<dbReference type="GO" id="GO:0005886">
    <property type="term" value="C:plasma membrane"/>
    <property type="evidence" value="ECO:0007669"/>
    <property type="project" value="UniProtKB-SubCell"/>
</dbReference>
<reference evidence="16 18" key="1">
    <citation type="submission" date="2014-12" db="EMBL/GenBank/DDBJ databases">
        <title>Comparative genome analysis of Bacillus coagulans HM-08, Clostridium butyricum HM-68, Bacillus subtilis HM-66 and Bacillus licheniformis BL-09.</title>
        <authorList>
            <person name="Zhang H."/>
        </authorList>
    </citation>
    <scope>NUCLEOTIDE SEQUENCE [LARGE SCALE GENOMIC DNA]</scope>
    <source>
        <strain evidence="16 18">HM-66</strain>
    </source>
</reference>
<evidence type="ECO:0000256" key="4">
    <source>
        <dbReference type="ARBA" id="ARBA00022475"/>
    </source>
</evidence>
<dbReference type="InterPro" id="IPR004358">
    <property type="entry name" value="Sig_transdc_His_kin-like_C"/>
</dbReference>
<dbReference type="PRINTS" id="PR00344">
    <property type="entry name" value="BCTRLSENSOR"/>
</dbReference>
<keyword evidence="6" id="KW-0808">Transferase</keyword>
<evidence type="ECO:0000313" key="16">
    <source>
        <dbReference type="EMBL" id="KIU10820.1"/>
    </source>
</evidence>
<dbReference type="PROSITE" id="PS50109">
    <property type="entry name" value="HIS_KIN"/>
    <property type="match status" value="1"/>
</dbReference>
<dbReference type="InterPro" id="IPR035965">
    <property type="entry name" value="PAS-like_dom_sf"/>
</dbReference>
<reference evidence="17" key="2">
    <citation type="submission" date="2023-03" db="EMBL/GenBank/DDBJ databases">
        <title>Complete genome sequences of 52 Bacillus and Priestia strains isolated from West-African fermentations and 26 reference strains from the DSMZ collection.</title>
        <authorList>
            <person name="Wiedenbein E.S."/>
            <person name="Canoy T.S."/>
            <person name="Hui Y."/>
            <person name="Parkouda C."/>
            <person name="Dawende C."/>
            <person name="Ametefe E."/>
            <person name="Jespersen L."/>
            <person name="Nielsen D.S."/>
        </authorList>
    </citation>
    <scope>NUCLEOTIDE SEQUENCE</scope>
    <source>
        <strain evidence="17">PRO56</strain>
    </source>
</reference>
<dbReference type="SUPFAM" id="SSF103190">
    <property type="entry name" value="Sensory domain-like"/>
    <property type="match status" value="1"/>
</dbReference>
<evidence type="ECO:0000256" key="6">
    <source>
        <dbReference type="ARBA" id="ARBA00022679"/>
    </source>
</evidence>
<dbReference type="Pfam" id="PF02518">
    <property type="entry name" value="HATPase_c"/>
    <property type="match status" value="1"/>
</dbReference>
<evidence type="ECO:0000256" key="12">
    <source>
        <dbReference type="ARBA" id="ARBA00023012"/>
    </source>
</evidence>
<keyword evidence="13 14" id="KW-0472">Membrane</keyword>
<dbReference type="EMBL" id="JXBC01000004">
    <property type="protein sequence ID" value="KIU10820.1"/>
    <property type="molecule type" value="Genomic_DNA"/>
</dbReference>
<keyword evidence="10" id="KW-0067">ATP-binding</keyword>
<dbReference type="Gene3D" id="3.30.450.20">
    <property type="entry name" value="PAS domain"/>
    <property type="match status" value="2"/>
</dbReference>
<dbReference type="Pfam" id="PF14689">
    <property type="entry name" value="SPOB_a"/>
    <property type="match status" value="1"/>
</dbReference>
<evidence type="ECO:0000256" key="5">
    <source>
        <dbReference type="ARBA" id="ARBA00022553"/>
    </source>
</evidence>
<dbReference type="GO" id="GO:0005524">
    <property type="term" value="F:ATP binding"/>
    <property type="evidence" value="ECO:0007669"/>
    <property type="project" value="UniProtKB-KW"/>
</dbReference>
<dbReference type="Proteomes" id="UP001214898">
    <property type="component" value="Chromosome"/>
</dbReference>
<keyword evidence="11 14" id="KW-1133">Transmembrane helix</keyword>
<evidence type="ECO:0000256" key="8">
    <source>
        <dbReference type="ARBA" id="ARBA00022741"/>
    </source>
</evidence>
<dbReference type="GO" id="GO:0000155">
    <property type="term" value="F:phosphorelay sensor kinase activity"/>
    <property type="evidence" value="ECO:0007669"/>
    <property type="project" value="InterPro"/>
</dbReference>
<name>A0A0D1KPE6_BACIU</name>
<dbReference type="PATRIC" id="fig|1423.173.peg.2931"/>
<accession>A0A0D1KPE6</accession>